<keyword evidence="2" id="KW-1185">Reference proteome</keyword>
<comment type="caution">
    <text evidence="1">The sequence shown here is derived from an EMBL/GenBank/DDBJ whole genome shotgun (WGS) entry which is preliminary data.</text>
</comment>
<protein>
    <submittedName>
        <fullName evidence="1">Uncharacterized protein</fullName>
    </submittedName>
</protein>
<evidence type="ECO:0000313" key="2">
    <source>
        <dbReference type="Proteomes" id="UP000070054"/>
    </source>
</evidence>
<accession>A0A135SB55</accession>
<proteinExistence type="predicted"/>
<sequence>MKLRQADIQQLNEGVISFLIPTSQVPEEWKTKQWTGLFVVGTSTATTELAMSLEVFIHQVVSEHLSVALYPQCCIPGLETDEGRRQWLLDQSTTIFRQGGMRLAKHLHSRCTAAVETSAMPMSAIFWAALGHHINDLGPIAQHFFLDSIALVARLVLASPESHRVNELTIDVLLERMQQLAKKPRFGGLDNNREIHLVNLLLRMLSLAEGVVHVDTLGNPDWSLSFLDNLHVLGHFLSNQSLDAPLFANVDPTVSFSSLAKLLEEVQSLDGHGKRLLDVIQSGELLMPSEEIAIPMAVKLCIPPGALLAISISARRAEALGLFPQRKRHLWSFLIWCSDTCLYRKPVLGVWAASKEGKLELDDLRRRLCMGQPATMLLGTCFATLGYSQMCDPNMMDVVVTATARHGESLVEELDAFITGEMKAPECLFRRIFPSLIAVMDEFLNVTEQEFFLPCTAAAQSDAERASLLKTYLVESVGVTPDSDPDEKLEQYFRRRLTHICGHSGAFIHVCGSGT</sequence>
<evidence type="ECO:0000313" key="1">
    <source>
        <dbReference type="EMBL" id="KXH33132.1"/>
    </source>
</evidence>
<name>A0A135SB55_9PEZI</name>
<dbReference type="AlphaFoldDB" id="A0A135SB55"/>
<organism evidence="1 2">
    <name type="scientific">Colletotrichum nymphaeae SA-01</name>
    <dbReference type="NCBI Taxonomy" id="1460502"/>
    <lineage>
        <taxon>Eukaryota</taxon>
        <taxon>Fungi</taxon>
        <taxon>Dikarya</taxon>
        <taxon>Ascomycota</taxon>
        <taxon>Pezizomycotina</taxon>
        <taxon>Sordariomycetes</taxon>
        <taxon>Hypocreomycetidae</taxon>
        <taxon>Glomerellales</taxon>
        <taxon>Glomerellaceae</taxon>
        <taxon>Colletotrichum</taxon>
        <taxon>Colletotrichum acutatum species complex</taxon>
    </lineage>
</organism>
<dbReference type="EMBL" id="JEMN01001568">
    <property type="protein sequence ID" value="KXH33132.1"/>
    <property type="molecule type" value="Genomic_DNA"/>
</dbReference>
<dbReference type="Proteomes" id="UP000070054">
    <property type="component" value="Unassembled WGS sequence"/>
</dbReference>
<gene>
    <name evidence="1" type="ORF">CNYM01_13016</name>
</gene>
<reference evidence="1 2" key="1">
    <citation type="submission" date="2014-02" db="EMBL/GenBank/DDBJ databases">
        <title>The genome sequence of Colletotrichum nymphaeae SA-01.</title>
        <authorList>
            <person name="Baroncelli R."/>
            <person name="Thon M.R."/>
        </authorList>
    </citation>
    <scope>NUCLEOTIDE SEQUENCE [LARGE SCALE GENOMIC DNA]</scope>
    <source>
        <strain evidence="1 2">SA-01</strain>
    </source>
</reference>